<accession>A0AAV7WM76</accession>
<feature type="compositionally biased region" description="Basic and acidic residues" evidence="1">
    <location>
        <begin position="155"/>
        <end position="164"/>
    </location>
</feature>
<evidence type="ECO:0000313" key="3">
    <source>
        <dbReference type="Proteomes" id="UP001066276"/>
    </source>
</evidence>
<dbReference type="AlphaFoldDB" id="A0AAV7WM76"/>
<dbReference type="EMBL" id="JANPWB010000001">
    <property type="protein sequence ID" value="KAJ1213766.1"/>
    <property type="molecule type" value="Genomic_DNA"/>
</dbReference>
<feature type="compositionally biased region" description="Low complexity" evidence="1">
    <location>
        <begin position="44"/>
        <end position="61"/>
    </location>
</feature>
<evidence type="ECO:0000313" key="2">
    <source>
        <dbReference type="EMBL" id="KAJ1213766.1"/>
    </source>
</evidence>
<organism evidence="2 3">
    <name type="scientific">Pleurodeles waltl</name>
    <name type="common">Iberian ribbed newt</name>
    <dbReference type="NCBI Taxonomy" id="8319"/>
    <lineage>
        <taxon>Eukaryota</taxon>
        <taxon>Metazoa</taxon>
        <taxon>Chordata</taxon>
        <taxon>Craniata</taxon>
        <taxon>Vertebrata</taxon>
        <taxon>Euteleostomi</taxon>
        <taxon>Amphibia</taxon>
        <taxon>Batrachia</taxon>
        <taxon>Caudata</taxon>
        <taxon>Salamandroidea</taxon>
        <taxon>Salamandridae</taxon>
        <taxon>Pleurodelinae</taxon>
        <taxon>Pleurodeles</taxon>
    </lineage>
</organism>
<feature type="region of interest" description="Disordered" evidence="1">
    <location>
        <begin position="41"/>
        <end position="173"/>
    </location>
</feature>
<feature type="compositionally biased region" description="Basic and acidic residues" evidence="1">
    <location>
        <begin position="136"/>
        <end position="148"/>
    </location>
</feature>
<dbReference type="PROSITE" id="PS51257">
    <property type="entry name" value="PROKAR_LIPOPROTEIN"/>
    <property type="match status" value="1"/>
</dbReference>
<gene>
    <name evidence="2" type="ORF">NDU88_001397</name>
</gene>
<comment type="caution">
    <text evidence="2">The sequence shown here is derived from an EMBL/GenBank/DDBJ whole genome shotgun (WGS) entry which is preliminary data.</text>
</comment>
<keyword evidence="3" id="KW-1185">Reference proteome</keyword>
<evidence type="ECO:0000256" key="1">
    <source>
        <dbReference type="SAM" id="MobiDB-lite"/>
    </source>
</evidence>
<proteinExistence type="predicted"/>
<reference evidence="2" key="1">
    <citation type="journal article" date="2022" name="bioRxiv">
        <title>Sequencing and chromosome-scale assembly of the giantPleurodeles waltlgenome.</title>
        <authorList>
            <person name="Brown T."/>
            <person name="Elewa A."/>
            <person name="Iarovenko S."/>
            <person name="Subramanian E."/>
            <person name="Araus A.J."/>
            <person name="Petzold A."/>
            <person name="Susuki M."/>
            <person name="Suzuki K.-i.T."/>
            <person name="Hayashi T."/>
            <person name="Toyoda A."/>
            <person name="Oliveira C."/>
            <person name="Osipova E."/>
            <person name="Leigh N.D."/>
            <person name="Simon A."/>
            <person name="Yun M.H."/>
        </authorList>
    </citation>
    <scope>NUCLEOTIDE SEQUENCE</scope>
    <source>
        <strain evidence="2">20211129_DDA</strain>
        <tissue evidence="2">Liver</tissue>
    </source>
</reference>
<sequence>MLRPEALAPERPARRASAGVAAAVLACSSPRPVVLRAQVRRGARAAGEPGRSSAARVGLGAVRRRAAGAAPPEKPNGAERAPRQLGAEGAARAVRQRACGPARGPIGAGRRASEERPGGGQRSVRRVPPAGFLTEEGLRGPKGVEVRGGEGASEVARDWEEERGSPQALGLGD</sequence>
<name>A0AAV7WM76_PLEWA</name>
<protein>
    <submittedName>
        <fullName evidence="2">Uncharacterized protein</fullName>
    </submittedName>
</protein>
<feature type="compositionally biased region" description="Low complexity" evidence="1">
    <location>
        <begin position="97"/>
        <end position="110"/>
    </location>
</feature>
<dbReference type="Proteomes" id="UP001066276">
    <property type="component" value="Chromosome 1_1"/>
</dbReference>